<accession>A0ABW2INY1</accession>
<comment type="caution">
    <text evidence="1">The sequence shown here is derived from an EMBL/GenBank/DDBJ whole genome shotgun (WGS) entry which is preliminary data.</text>
</comment>
<evidence type="ECO:0000313" key="1">
    <source>
        <dbReference type="EMBL" id="MFC7292546.1"/>
    </source>
</evidence>
<reference evidence="2" key="1">
    <citation type="journal article" date="2019" name="Int. J. Syst. Evol. Microbiol.">
        <title>The Global Catalogue of Microorganisms (GCM) 10K type strain sequencing project: providing services to taxonomists for standard genome sequencing and annotation.</title>
        <authorList>
            <consortium name="The Broad Institute Genomics Platform"/>
            <consortium name="The Broad Institute Genome Sequencing Center for Infectious Disease"/>
            <person name="Wu L."/>
            <person name="Ma J."/>
        </authorList>
    </citation>
    <scope>NUCLEOTIDE SEQUENCE [LARGE SCALE GENOMIC DNA]</scope>
    <source>
        <strain evidence="2">CCUG 51308</strain>
    </source>
</reference>
<gene>
    <name evidence="1" type="ORF">ACFQS8_13020</name>
</gene>
<dbReference type="Proteomes" id="UP001596492">
    <property type="component" value="Unassembled WGS sequence"/>
</dbReference>
<protein>
    <submittedName>
        <fullName evidence="1">Uncharacterized protein</fullName>
    </submittedName>
</protein>
<dbReference type="EMBL" id="JBHTBR010000005">
    <property type="protein sequence ID" value="MFC7292546.1"/>
    <property type="molecule type" value="Genomic_DNA"/>
</dbReference>
<keyword evidence="2" id="KW-1185">Reference proteome</keyword>
<proteinExistence type="predicted"/>
<organism evidence="1 2">
    <name type="scientific">Hirschia litorea</name>
    <dbReference type="NCBI Taxonomy" id="1199156"/>
    <lineage>
        <taxon>Bacteria</taxon>
        <taxon>Pseudomonadati</taxon>
        <taxon>Pseudomonadota</taxon>
        <taxon>Alphaproteobacteria</taxon>
        <taxon>Hyphomonadales</taxon>
        <taxon>Hyphomonadaceae</taxon>
        <taxon>Hirschia</taxon>
    </lineage>
</organism>
<dbReference type="RefSeq" id="WP_382168059.1">
    <property type="nucleotide sequence ID" value="NZ_JBHTBR010000005.1"/>
</dbReference>
<name>A0ABW2INY1_9PROT</name>
<sequence>MALLFSTRILAAAGLLAAGLIGITTAAKTGEVSVRTAGIEVKIAHSEADNSPALIINHEQCPPTCPFLDINWKKYKDTATSTALSILS</sequence>
<evidence type="ECO:0000313" key="2">
    <source>
        <dbReference type="Proteomes" id="UP001596492"/>
    </source>
</evidence>